<reference evidence="2 3" key="1">
    <citation type="submission" date="2018-10" db="EMBL/GenBank/DDBJ databases">
        <title>Isolation from cow dung.</title>
        <authorList>
            <person name="Ling L."/>
        </authorList>
    </citation>
    <scope>NUCLEOTIDE SEQUENCE [LARGE SCALE GENOMIC DNA]</scope>
    <source>
        <strain evidence="2 3">NEAU-LL90</strain>
    </source>
</reference>
<dbReference type="PANTHER" id="PTHR43805:SF1">
    <property type="entry name" value="GP-PDE DOMAIN-CONTAINING PROTEIN"/>
    <property type="match status" value="1"/>
</dbReference>
<protein>
    <submittedName>
        <fullName evidence="2">Glycerophosphodiester phosphodiesterase</fullName>
    </submittedName>
</protein>
<dbReference type="PANTHER" id="PTHR43805">
    <property type="entry name" value="GLYCEROPHOSPHORYL DIESTER PHOSPHODIESTERASE"/>
    <property type="match status" value="1"/>
</dbReference>
<dbReference type="RefSeq" id="WP_122186281.1">
    <property type="nucleotide sequence ID" value="NZ_RFFH01000001.1"/>
</dbReference>
<dbReference type="InterPro" id="IPR017946">
    <property type="entry name" value="PLC-like_Pdiesterase_TIM-brl"/>
</dbReference>
<dbReference type="GO" id="GO:0008081">
    <property type="term" value="F:phosphoric diester hydrolase activity"/>
    <property type="evidence" value="ECO:0007669"/>
    <property type="project" value="InterPro"/>
</dbReference>
<organism evidence="2 3">
    <name type="scientific">Nocardia stercoris</name>
    <dbReference type="NCBI Taxonomy" id="2483361"/>
    <lineage>
        <taxon>Bacteria</taxon>
        <taxon>Bacillati</taxon>
        <taxon>Actinomycetota</taxon>
        <taxon>Actinomycetes</taxon>
        <taxon>Mycobacteriales</taxon>
        <taxon>Nocardiaceae</taxon>
        <taxon>Nocardia</taxon>
    </lineage>
</organism>
<gene>
    <name evidence="2" type="ORF">EBN03_03225</name>
</gene>
<evidence type="ECO:0000259" key="1">
    <source>
        <dbReference type="PROSITE" id="PS51704"/>
    </source>
</evidence>
<feature type="domain" description="GP-PDE" evidence="1">
    <location>
        <begin position="33"/>
        <end position="304"/>
    </location>
</feature>
<dbReference type="Gene3D" id="3.20.20.190">
    <property type="entry name" value="Phosphatidylinositol (PI) phosphodiesterase"/>
    <property type="match status" value="1"/>
</dbReference>
<dbReference type="PROSITE" id="PS51704">
    <property type="entry name" value="GP_PDE"/>
    <property type="match status" value="1"/>
</dbReference>
<dbReference type="Pfam" id="PF03009">
    <property type="entry name" value="GDPD"/>
    <property type="match status" value="1"/>
</dbReference>
<dbReference type="EMBL" id="RFFH01000001">
    <property type="protein sequence ID" value="RMI35307.1"/>
    <property type="molecule type" value="Genomic_DNA"/>
</dbReference>
<dbReference type="Proteomes" id="UP000279275">
    <property type="component" value="Unassembled WGS sequence"/>
</dbReference>
<sequence>MFFDNSTAIAGRSDGKPFILANGGLQQAFSADGLTNQTCTAARMLPPTHRYLENTIESMAAAFRVGAQIVEFDVQRTKDNRFAVFHDNHLECRTNGTGVTTDYTLDQLRTLDIGYGYTADGGNTFPFRDQGMGPIPSLDEVLAAFPDRHLLVDMKSNDPSDGTLLARALSALPPGRRQPLTVEGGDRSIDALRQQLPNLRVMSKAIIERCVLQYAAVGWTGHVPDSCKHTQLLLPDKFASWLWGWPGIFLDRMKSNDTVVVVEKGSGSAEFSSGFDSTQDLSRLPDGYTGGVWTNQIDRIAPVLGQP</sequence>
<dbReference type="OrthoDB" id="384721at2"/>
<comment type="caution">
    <text evidence="2">The sequence shown here is derived from an EMBL/GenBank/DDBJ whole genome shotgun (WGS) entry which is preliminary data.</text>
</comment>
<proteinExistence type="predicted"/>
<dbReference type="SUPFAM" id="SSF51695">
    <property type="entry name" value="PLC-like phosphodiesterases"/>
    <property type="match status" value="1"/>
</dbReference>
<evidence type="ECO:0000313" key="2">
    <source>
        <dbReference type="EMBL" id="RMI35307.1"/>
    </source>
</evidence>
<name>A0A3M2LCN7_9NOCA</name>
<dbReference type="GO" id="GO:0006629">
    <property type="term" value="P:lipid metabolic process"/>
    <property type="evidence" value="ECO:0007669"/>
    <property type="project" value="InterPro"/>
</dbReference>
<keyword evidence="3" id="KW-1185">Reference proteome</keyword>
<dbReference type="AlphaFoldDB" id="A0A3M2LCN7"/>
<evidence type="ECO:0000313" key="3">
    <source>
        <dbReference type="Proteomes" id="UP000279275"/>
    </source>
</evidence>
<dbReference type="InterPro" id="IPR030395">
    <property type="entry name" value="GP_PDE_dom"/>
</dbReference>
<accession>A0A3M2LCN7</accession>